<feature type="region of interest" description="Disordered" evidence="1">
    <location>
        <begin position="19"/>
        <end position="70"/>
    </location>
</feature>
<evidence type="ECO:0000313" key="2">
    <source>
        <dbReference type="EMBL" id="UTI65341.1"/>
    </source>
</evidence>
<dbReference type="EMBL" id="CP098502">
    <property type="protein sequence ID" value="UTI65341.1"/>
    <property type="molecule type" value="Genomic_DNA"/>
</dbReference>
<feature type="compositionally biased region" description="Basic and acidic residues" evidence="1">
    <location>
        <begin position="20"/>
        <end position="70"/>
    </location>
</feature>
<gene>
    <name evidence="2" type="ORF">NBH00_03805</name>
</gene>
<proteinExistence type="predicted"/>
<evidence type="ECO:0000256" key="1">
    <source>
        <dbReference type="SAM" id="MobiDB-lite"/>
    </source>
</evidence>
<accession>A0ABY5DW74</accession>
<keyword evidence="3" id="KW-1185">Reference proteome</keyword>
<organism evidence="2 3">
    <name type="scientific">Paraconexibacter antarcticus</name>
    <dbReference type="NCBI Taxonomy" id="2949664"/>
    <lineage>
        <taxon>Bacteria</taxon>
        <taxon>Bacillati</taxon>
        <taxon>Actinomycetota</taxon>
        <taxon>Thermoleophilia</taxon>
        <taxon>Solirubrobacterales</taxon>
        <taxon>Paraconexibacteraceae</taxon>
        <taxon>Paraconexibacter</taxon>
    </lineage>
</organism>
<dbReference type="Proteomes" id="UP001056035">
    <property type="component" value="Chromosome"/>
</dbReference>
<name>A0ABY5DW74_9ACTN</name>
<protein>
    <submittedName>
        <fullName evidence="2">Uncharacterized protein</fullName>
    </submittedName>
</protein>
<dbReference type="RefSeq" id="WP_254572022.1">
    <property type="nucleotide sequence ID" value="NZ_CP098502.1"/>
</dbReference>
<evidence type="ECO:0000313" key="3">
    <source>
        <dbReference type="Proteomes" id="UP001056035"/>
    </source>
</evidence>
<sequence length="70" mass="8020">MPVDRATLQANSPIRVALRRSAERRERARRRAADTITWDRRPPAWRAPPRDARRRPPAEGAERRAPSGPS</sequence>
<reference evidence="2 3" key="1">
    <citation type="submission" date="2022-06" db="EMBL/GenBank/DDBJ databases">
        <title>Paraconexibacter antarcticus.</title>
        <authorList>
            <person name="Kim C.S."/>
        </authorList>
    </citation>
    <scope>NUCLEOTIDE SEQUENCE [LARGE SCALE GENOMIC DNA]</scope>
    <source>
        <strain evidence="2 3">02-257</strain>
    </source>
</reference>